<keyword evidence="3" id="KW-0520">NAD</keyword>
<dbReference type="InterPro" id="IPR005992">
    <property type="entry name" value="IMP_DH-rel2"/>
</dbReference>
<evidence type="ECO:0000256" key="1">
    <source>
        <dbReference type="ARBA" id="ARBA00005502"/>
    </source>
</evidence>
<protein>
    <recommendedName>
        <fullName evidence="4">IMP dehydrogenase/GMP reductase domain-containing protein</fullName>
    </recommendedName>
</protein>
<dbReference type="PANTHER" id="PTHR11911:SF85">
    <property type="entry name" value="INOSINE-5'-MONOPHOSPHATE DEHYDROGENASE"/>
    <property type="match status" value="1"/>
</dbReference>
<dbReference type="GO" id="GO:0006183">
    <property type="term" value="P:GTP biosynthetic process"/>
    <property type="evidence" value="ECO:0007669"/>
    <property type="project" value="TreeGrafter"/>
</dbReference>
<keyword evidence="2" id="KW-0560">Oxidoreductase</keyword>
<evidence type="ECO:0000259" key="4">
    <source>
        <dbReference type="Pfam" id="PF00478"/>
    </source>
</evidence>
<dbReference type="EMBL" id="BA000035">
    <property type="protein sequence ID" value="BAC17419.1"/>
    <property type="molecule type" value="Genomic_DNA"/>
</dbReference>
<name>Q8FRZ9_COREF</name>
<evidence type="ECO:0000256" key="3">
    <source>
        <dbReference type="ARBA" id="ARBA00023027"/>
    </source>
</evidence>
<accession>Q8FRZ9</accession>
<dbReference type="GO" id="GO:0003938">
    <property type="term" value="F:IMP dehydrogenase activity"/>
    <property type="evidence" value="ECO:0007669"/>
    <property type="project" value="InterPro"/>
</dbReference>
<evidence type="ECO:0000256" key="2">
    <source>
        <dbReference type="ARBA" id="ARBA00023002"/>
    </source>
</evidence>
<keyword evidence="6" id="KW-1185">Reference proteome</keyword>
<dbReference type="KEGG" id="cef:CE0609"/>
<dbReference type="Gene3D" id="3.20.20.70">
    <property type="entry name" value="Aldolase class I"/>
    <property type="match status" value="1"/>
</dbReference>
<dbReference type="SUPFAM" id="SSF51412">
    <property type="entry name" value="Inosine monophosphate dehydrogenase (IMPDH)"/>
    <property type="match status" value="1"/>
</dbReference>
<dbReference type="SMART" id="SM01240">
    <property type="entry name" value="IMPDH"/>
    <property type="match status" value="1"/>
</dbReference>
<dbReference type="NCBIfam" id="TIGR01304">
    <property type="entry name" value="IMP_DH_rel_2"/>
    <property type="match status" value="1"/>
</dbReference>
<dbReference type="HOGENOM" id="CLU_064068_0_0_11"/>
<sequence>MAGCLRICPGARVMSLGYTNFKGGLSQMRDYVEIGIGREARRTYSLDDIAVVASRRTRSSKDVDTNWHIDAYKFELPFMNHPTDALASPEFVIEMGRQGGLGVINAEGLWGRHADLDAAIATVLAAYEGDGGREGALEIIGGGDQAAATRALQQLHAAPLDTDLLAERIGQVRDSGEIVAVRVSPQNARELAPVVARAGADLLVIQGTLISAEHVNTGGEPLNLKEFIGSIELPVIAGGVYDYTTALHMMRTGAVGIIVGGGENTNDLALGMEVPMATAIADVAAARRDYLDETGGRYVHIIADGEIDNSGDVVKAIACGADAVVLGSPLARAKEAAGKGYFWPAVAAHPRFPRGLVTDSGYLTDEVPSLEQILKGPSTLPWGVENFSGGLKRAMAKCGFTDLKSFQKVPLHFNG</sequence>
<dbReference type="Pfam" id="PF00478">
    <property type="entry name" value="IMPDH"/>
    <property type="match status" value="1"/>
</dbReference>
<feature type="domain" description="IMP dehydrogenase/GMP reductase" evidence="4">
    <location>
        <begin position="44"/>
        <end position="341"/>
    </location>
</feature>
<dbReference type="AlphaFoldDB" id="Q8FRZ9"/>
<dbReference type="InterPro" id="IPR013785">
    <property type="entry name" value="Aldolase_TIM"/>
</dbReference>
<dbReference type="eggNOG" id="COG0516">
    <property type="taxonomic scope" value="Bacteria"/>
</dbReference>
<evidence type="ECO:0000313" key="6">
    <source>
        <dbReference type="Proteomes" id="UP000001409"/>
    </source>
</evidence>
<comment type="similarity">
    <text evidence="1">Belongs to the IMPDH/GMPR family.</text>
</comment>
<dbReference type="InterPro" id="IPR005990">
    <property type="entry name" value="IMP_DH"/>
</dbReference>
<dbReference type="Proteomes" id="UP000001409">
    <property type="component" value="Chromosome"/>
</dbReference>
<reference evidence="5 6" key="1">
    <citation type="journal article" date="2003" name="Genome Res.">
        <title>Comparative complete genome sequence analysis of the amino acid replacements responsible for the thermostability of Corynebacterium efficiens.</title>
        <authorList>
            <person name="Nishio Y."/>
            <person name="Nakamura Y."/>
            <person name="Kawarabayasi Y."/>
            <person name="Usuda Y."/>
            <person name="Kimura E."/>
            <person name="Sugimoto S."/>
            <person name="Matsui K."/>
            <person name="Yamagishi A."/>
            <person name="Kikuchi H."/>
            <person name="Ikeo K."/>
            <person name="Gojobori T."/>
        </authorList>
    </citation>
    <scope>NUCLEOTIDE SEQUENCE [LARGE SCALE GENOMIC DNA]</scope>
    <source>
        <strain evidence="6">DSM 44549 / YS-314 / AJ 12310 / JCM 11189 / NBRC 100395</strain>
    </source>
</reference>
<proteinExistence type="inferred from homology"/>
<organism evidence="5 6">
    <name type="scientific">Corynebacterium efficiens (strain DSM 44549 / YS-314 / AJ 12310 / JCM 11189 / NBRC 100395)</name>
    <dbReference type="NCBI Taxonomy" id="196164"/>
    <lineage>
        <taxon>Bacteria</taxon>
        <taxon>Bacillati</taxon>
        <taxon>Actinomycetota</taxon>
        <taxon>Actinomycetes</taxon>
        <taxon>Mycobacteriales</taxon>
        <taxon>Corynebacteriaceae</taxon>
        <taxon>Corynebacterium</taxon>
    </lineage>
</organism>
<evidence type="ECO:0000313" key="5">
    <source>
        <dbReference type="EMBL" id="BAC17419.1"/>
    </source>
</evidence>
<dbReference type="STRING" id="196164.gene:10741011"/>
<dbReference type="PANTHER" id="PTHR11911">
    <property type="entry name" value="INOSINE-5-MONOPHOSPHATE DEHYDROGENASE RELATED"/>
    <property type="match status" value="1"/>
</dbReference>
<dbReference type="InterPro" id="IPR001093">
    <property type="entry name" value="IMP_DH_GMPRt"/>
</dbReference>